<dbReference type="AlphaFoldDB" id="A0A1L0AH98"/>
<keyword evidence="5 6" id="KW-0472">Membrane</keyword>
<evidence type="ECO:0000256" key="4">
    <source>
        <dbReference type="ARBA" id="ARBA00022989"/>
    </source>
</evidence>
<feature type="transmembrane region" description="Helical" evidence="6">
    <location>
        <begin position="392"/>
        <end position="412"/>
    </location>
</feature>
<dbReference type="RefSeq" id="WP_244536367.1">
    <property type="nucleotide sequence ID" value="NZ_CAWRBC010000118.1"/>
</dbReference>
<dbReference type="Proteomes" id="UP000183794">
    <property type="component" value="Unassembled WGS sequence"/>
</dbReference>
<reference evidence="8 9" key="1">
    <citation type="submission" date="2016-11" db="EMBL/GenBank/DDBJ databases">
        <authorList>
            <person name="Jaros S."/>
            <person name="Januszkiewicz K."/>
            <person name="Wedrychowicz H."/>
        </authorList>
    </citation>
    <scope>NUCLEOTIDE SEQUENCE [LARGE SCALE GENOMIC DNA]</scope>
    <source>
        <strain evidence="8">NVI 5450</strain>
    </source>
</reference>
<evidence type="ECO:0000256" key="5">
    <source>
        <dbReference type="ARBA" id="ARBA00023136"/>
    </source>
</evidence>
<evidence type="ECO:0000313" key="8">
    <source>
        <dbReference type="EMBL" id="SGZ12387.1"/>
    </source>
</evidence>
<gene>
    <name evidence="8" type="ORF">NVI5450_3829</name>
</gene>
<feature type="transmembrane region" description="Helical" evidence="6">
    <location>
        <begin position="33"/>
        <end position="58"/>
    </location>
</feature>
<dbReference type="InterPro" id="IPR004477">
    <property type="entry name" value="ComEC_N"/>
</dbReference>
<protein>
    <submittedName>
        <fullName evidence="8">DNA internalization-related competence protein</fullName>
    </submittedName>
</protein>
<evidence type="ECO:0000256" key="2">
    <source>
        <dbReference type="ARBA" id="ARBA00022475"/>
    </source>
</evidence>
<dbReference type="InterPro" id="IPR052159">
    <property type="entry name" value="Competence_DNA_uptake"/>
</dbReference>
<organism evidence="8 9">
    <name type="scientific">Moritella viscosa</name>
    <dbReference type="NCBI Taxonomy" id="80854"/>
    <lineage>
        <taxon>Bacteria</taxon>
        <taxon>Pseudomonadati</taxon>
        <taxon>Pseudomonadota</taxon>
        <taxon>Gammaproteobacteria</taxon>
        <taxon>Alteromonadales</taxon>
        <taxon>Moritellaceae</taxon>
        <taxon>Moritella</taxon>
    </lineage>
</organism>
<evidence type="ECO:0000313" key="9">
    <source>
        <dbReference type="Proteomes" id="UP000183794"/>
    </source>
</evidence>
<feature type="transmembrane region" description="Helical" evidence="6">
    <location>
        <begin position="6"/>
        <end position="21"/>
    </location>
</feature>
<feature type="transmembrane region" description="Helical" evidence="6">
    <location>
        <begin position="318"/>
        <end position="334"/>
    </location>
</feature>
<feature type="transmembrane region" description="Helical" evidence="6">
    <location>
        <begin position="272"/>
        <end position="291"/>
    </location>
</feature>
<evidence type="ECO:0000256" key="3">
    <source>
        <dbReference type="ARBA" id="ARBA00022692"/>
    </source>
</evidence>
<dbReference type="PANTHER" id="PTHR30619">
    <property type="entry name" value="DNA INTERNALIZATION/COMPETENCE PROTEIN COMEC/REC2"/>
    <property type="match status" value="1"/>
</dbReference>
<feature type="transmembrane region" description="Helical" evidence="6">
    <location>
        <begin position="508"/>
        <end position="526"/>
    </location>
</feature>
<evidence type="ECO:0000256" key="6">
    <source>
        <dbReference type="SAM" id="Phobius"/>
    </source>
</evidence>
<sequence>MTVKAILLSITILISMFFVDIERIQFLTIMTIVVFILFYVKVPSILVLLFVALSWSILYKNSVINEANTLFNNTTSQYKKPQVEASEDNIITAEVITLVNKKNLLSFDVKVIEINNTALSFVQPKLALKWSNPEYHYPGDLGIGQVWRFKVRLIKPKISVDDNVFPSFKSRLLSRHIQYIGLIEKGEVIQPQLNLRGDLYQMFKSVLPINANPMLYALTFGDRSYINNELWAQFKLLGIGHLVAISGLHIGLIFGFFYVCSRRLLRLFGGPYNLVISLSISLVGAIFYAWIAGFSLPALRAIVLLCIHCLYRVQYYKVTLFQLFATMLLVTLLLDPLTVFSISFWLSFSAMASVFILVWLSRTGTPVRDKSPIKQTIKNTYRKLTHVCCNQVLFTLLLLPIQMTIFSGFSWLSAIINLIFIPIFSVLILPVLLFAVILLPVLPMFSRILMSNVNTLLDIILEIWETLTSNDVIWIDVGTELNTVFYNCLLLMFVLFMAGLIFKPLQVTLHSLSLLLLPLVCYSHILS</sequence>
<dbReference type="EMBL" id="FPLD01000102">
    <property type="protein sequence ID" value="SGZ12387.1"/>
    <property type="molecule type" value="Genomic_DNA"/>
</dbReference>
<dbReference type="PANTHER" id="PTHR30619:SF7">
    <property type="entry name" value="BETA-LACTAMASE DOMAIN PROTEIN"/>
    <property type="match status" value="1"/>
</dbReference>
<feature type="transmembrane region" description="Helical" evidence="6">
    <location>
        <begin position="236"/>
        <end position="260"/>
    </location>
</feature>
<dbReference type="NCBIfam" id="TIGR00360">
    <property type="entry name" value="ComEC_N-term"/>
    <property type="match status" value="1"/>
</dbReference>
<dbReference type="GO" id="GO:0005886">
    <property type="term" value="C:plasma membrane"/>
    <property type="evidence" value="ECO:0007669"/>
    <property type="project" value="UniProtKB-SubCell"/>
</dbReference>
<keyword evidence="4 6" id="KW-1133">Transmembrane helix</keyword>
<accession>A0A1L0AH98</accession>
<proteinExistence type="predicted"/>
<feature type="transmembrane region" description="Helical" evidence="6">
    <location>
        <begin position="340"/>
        <end position="360"/>
    </location>
</feature>
<evidence type="ECO:0000259" key="7">
    <source>
        <dbReference type="Pfam" id="PF03772"/>
    </source>
</evidence>
<feature type="transmembrane region" description="Helical" evidence="6">
    <location>
        <begin position="484"/>
        <end position="502"/>
    </location>
</feature>
<feature type="transmembrane region" description="Helical" evidence="6">
    <location>
        <begin position="418"/>
        <end position="442"/>
    </location>
</feature>
<evidence type="ECO:0000256" key="1">
    <source>
        <dbReference type="ARBA" id="ARBA00004651"/>
    </source>
</evidence>
<keyword evidence="3 6" id="KW-0812">Transmembrane</keyword>
<keyword evidence="2" id="KW-1003">Cell membrane</keyword>
<comment type="subcellular location">
    <subcellularLocation>
        <location evidence="1">Cell membrane</location>
        <topology evidence="1">Multi-pass membrane protein</topology>
    </subcellularLocation>
</comment>
<dbReference type="Pfam" id="PF03772">
    <property type="entry name" value="Competence"/>
    <property type="match status" value="1"/>
</dbReference>
<name>A0A1L0AH98_9GAMM</name>
<feature type="domain" description="ComEC/Rec2-related protein" evidence="7">
    <location>
        <begin position="218"/>
        <end position="496"/>
    </location>
</feature>